<organism evidence="5 6">
    <name type="scientific">Cuscuta epithymum</name>
    <dbReference type="NCBI Taxonomy" id="186058"/>
    <lineage>
        <taxon>Eukaryota</taxon>
        <taxon>Viridiplantae</taxon>
        <taxon>Streptophyta</taxon>
        <taxon>Embryophyta</taxon>
        <taxon>Tracheophyta</taxon>
        <taxon>Spermatophyta</taxon>
        <taxon>Magnoliopsida</taxon>
        <taxon>eudicotyledons</taxon>
        <taxon>Gunneridae</taxon>
        <taxon>Pentapetalae</taxon>
        <taxon>asterids</taxon>
        <taxon>lamiids</taxon>
        <taxon>Solanales</taxon>
        <taxon>Convolvulaceae</taxon>
        <taxon>Cuscuteae</taxon>
        <taxon>Cuscuta</taxon>
        <taxon>Cuscuta subgen. Cuscuta</taxon>
    </lineage>
</organism>
<name>A0AAV0CJT0_9ASTE</name>
<evidence type="ECO:0000259" key="4">
    <source>
        <dbReference type="Pfam" id="PF03763"/>
    </source>
</evidence>
<evidence type="ECO:0000256" key="1">
    <source>
        <dbReference type="ARBA" id="ARBA00005711"/>
    </source>
</evidence>
<dbReference type="PANTHER" id="PTHR31471">
    <property type="entry name" value="OS02G0116800 PROTEIN"/>
    <property type="match status" value="1"/>
</dbReference>
<dbReference type="AlphaFoldDB" id="A0AAV0CJT0"/>
<dbReference type="InterPro" id="IPR005516">
    <property type="entry name" value="Remorin_C"/>
</dbReference>
<dbReference type="Pfam" id="PF03763">
    <property type="entry name" value="Remorin_C"/>
    <property type="match status" value="1"/>
</dbReference>
<comment type="caution">
    <text evidence="5">The sequence shown here is derived from an EMBL/GenBank/DDBJ whole genome shotgun (WGS) entry which is preliminary data.</text>
</comment>
<comment type="similarity">
    <text evidence="1">Belongs to the remorin family.</text>
</comment>
<dbReference type="PANTHER" id="PTHR31471:SF13">
    <property type="entry name" value="REMORIN FAMILY PROTEIN"/>
    <property type="match status" value="1"/>
</dbReference>
<reference evidence="5" key="1">
    <citation type="submission" date="2022-07" db="EMBL/GenBank/DDBJ databases">
        <authorList>
            <person name="Macas J."/>
            <person name="Novak P."/>
            <person name="Neumann P."/>
        </authorList>
    </citation>
    <scope>NUCLEOTIDE SEQUENCE</scope>
</reference>
<evidence type="ECO:0000313" key="5">
    <source>
        <dbReference type="EMBL" id="CAH9077958.1"/>
    </source>
</evidence>
<feature type="coiled-coil region" evidence="2">
    <location>
        <begin position="446"/>
        <end position="488"/>
    </location>
</feature>
<gene>
    <name evidence="5" type="ORF">CEPIT_LOCUS6376</name>
</gene>
<accession>A0AAV0CJT0</accession>
<protein>
    <recommendedName>
        <fullName evidence="4">Remorin C-terminal domain-containing protein</fullName>
    </recommendedName>
</protein>
<keyword evidence="2" id="KW-0175">Coiled coil</keyword>
<evidence type="ECO:0000256" key="2">
    <source>
        <dbReference type="SAM" id="Coils"/>
    </source>
</evidence>
<keyword evidence="6" id="KW-1185">Reference proteome</keyword>
<feature type="domain" description="Remorin C-terminal" evidence="4">
    <location>
        <begin position="416"/>
        <end position="513"/>
    </location>
</feature>
<dbReference type="Proteomes" id="UP001152523">
    <property type="component" value="Unassembled WGS sequence"/>
</dbReference>
<feature type="compositionally biased region" description="Basic and acidic residues" evidence="3">
    <location>
        <begin position="134"/>
        <end position="149"/>
    </location>
</feature>
<feature type="region of interest" description="Disordered" evidence="3">
    <location>
        <begin position="134"/>
        <end position="153"/>
    </location>
</feature>
<proteinExistence type="inferred from homology"/>
<evidence type="ECO:0000256" key="3">
    <source>
        <dbReference type="SAM" id="MobiDB-lite"/>
    </source>
</evidence>
<evidence type="ECO:0000313" key="6">
    <source>
        <dbReference type="Proteomes" id="UP001152523"/>
    </source>
</evidence>
<sequence length="525" mass="57966">MAELGFQQQMQARAREISPDSIILAADSNFSLFSSSTPGSIDRSSLAADTRDIESSFYRGPQTDLSRHVYSEASGGTSSDPNKHSMHETVYLGRNAKAKANKADNGIAETGNTELSLDLASTSFSQALKECQDRRSRSEAILNKSDRQGTDSLDTKNCFISPARFSSPQYGHMKKPVITDRRHSNTKALPKSNGRTLPSKWADAERWITSPISRDSAVKSKSGPLRTPVIALYSPAELTSEEGKCAHLQASSPSSTGVMDVYGLSIQYEGHDIGGTLVSCNNLPITRSISVNGCPELFCLSSLSDFQDESDSNKVVDTNISRIASKDMGHMVTQMIPKGRHSLSPKRCSSPPTTRSSILPITEVQSFHSPKEDIRNILDEHVTLTRWRKKHRIRIPGASVDIFDYWKSNAAIGLHSDGWDISKTANSLSQVKREEARITAWENLQKAKAEAAIQKFEVKLQKKRSTSMDKILNKLRSAQKKAAEMRTSMLAGQNQEVVRFSHRALTLRRTHHMGSFGGCFTCHAF</sequence>
<dbReference type="EMBL" id="CAMAPF010000031">
    <property type="protein sequence ID" value="CAH9077958.1"/>
    <property type="molecule type" value="Genomic_DNA"/>
</dbReference>